<dbReference type="GO" id="GO:0006122">
    <property type="term" value="P:mitochondrial electron transport, ubiquinol to cytochrome c"/>
    <property type="evidence" value="ECO:0007669"/>
    <property type="project" value="TreeGrafter"/>
</dbReference>
<evidence type="ECO:0000256" key="17">
    <source>
        <dbReference type="ARBA" id="ARBA00061233"/>
    </source>
</evidence>
<evidence type="ECO:0000256" key="1">
    <source>
        <dbReference type="ARBA" id="ARBA00002566"/>
    </source>
</evidence>
<evidence type="ECO:0000256" key="6">
    <source>
        <dbReference type="ARBA" id="ARBA00022617"/>
    </source>
</evidence>
<feature type="transmembrane region" description="Helical" evidence="20">
    <location>
        <begin position="82"/>
        <end position="104"/>
    </location>
</feature>
<evidence type="ECO:0000256" key="15">
    <source>
        <dbReference type="ARBA" id="ARBA00023128"/>
    </source>
</evidence>
<evidence type="ECO:0000256" key="13">
    <source>
        <dbReference type="ARBA" id="ARBA00023004"/>
    </source>
</evidence>
<dbReference type="GO" id="GO:0046872">
    <property type="term" value="F:metal ion binding"/>
    <property type="evidence" value="ECO:0007669"/>
    <property type="project" value="UniProtKB-UniRule"/>
</dbReference>
<reference evidence="23" key="1">
    <citation type="submission" date="2014-02" db="EMBL/GenBank/DDBJ databases">
        <title>Phylogenetic relationships of Gynaephora (Lepidoptera: Lymantriidae) endemic to the Qinghai-Tibetan plateau inferred from the complete mitochondrial genomes.</title>
        <authorList>
            <person name="Yuan M.-L."/>
            <person name="Zhang Q.-L."/>
        </authorList>
    </citation>
    <scope>NUCLEOTIDE SEQUENCE</scope>
</reference>
<evidence type="ECO:0000256" key="8">
    <source>
        <dbReference type="ARBA" id="ARBA00022692"/>
    </source>
</evidence>
<comment type="subcellular location">
    <subcellularLocation>
        <location evidence="2">Mitochondrion inner membrane</location>
        <topology evidence="2">Multi-pass membrane protein</topology>
    </subcellularLocation>
</comment>
<evidence type="ECO:0000256" key="14">
    <source>
        <dbReference type="ARBA" id="ARBA00023075"/>
    </source>
</evidence>
<dbReference type="GO" id="GO:0008121">
    <property type="term" value="F:quinol-cytochrome-c reductase activity"/>
    <property type="evidence" value="ECO:0007669"/>
    <property type="project" value="InterPro"/>
</dbReference>
<proteinExistence type="inferred from homology"/>
<comment type="cofactor">
    <cofactor evidence="19">
        <name>heme</name>
        <dbReference type="ChEBI" id="CHEBI:30413"/>
    </cofactor>
    <text evidence="19">Binds 2 heme groups non-covalently.</text>
</comment>
<dbReference type="PANTHER" id="PTHR19271:SF16">
    <property type="entry name" value="CYTOCHROME B"/>
    <property type="match status" value="1"/>
</dbReference>
<keyword evidence="13 19" id="KW-0408">Iron</keyword>
<feature type="transmembrane region" description="Helical" evidence="20">
    <location>
        <begin position="234"/>
        <end position="255"/>
    </location>
</feature>
<keyword evidence="6 19" id="KW-0349">Heme</keyword>
<dbReference type="InterPro" id="IPR036150">
    <property type="entry name" value="Cyt_b/b6_C_sf"/>
</dbReference>
<dbReference type="Gene3D" id="1.20.810.10">
    <property type="entry name" value="Cytochrome Bc1 Complex, Chain C"/>
    <property type="match status" value="1"/>
</dbReference>
<feature type="transmembrane region" description="Helical" evidence="20">
    <location>
        <begin position="34"/>
        <end position="61"/>
    </location>
</feature>
<keyword evidence="16 20" id="KW-0472">Membrane</keyword>
<evidence type="ECO:0000256" key="18">
    <source>
        <dbReference type="PIRSR" id="PIRSR038885-1"/>
    </source>
</evidence>
<dbReference type="InterPro" id="IPR005797">
    <property type="entry name" value="Cyt_b/b6_N"/>
</dbReference>
<evidence type="ECO:0000259" key="21">
    <source>
        <dbReference type="PROSITE" id="PS51002"/>
    </source>
</evidence>
<evidence type="ECO:0000256" key="10">
    <source>
        <dbReference type="ARBA" id="ARBA00022792"/>
    </source>
</evidence>
<dbReference type="InterPro" id="IPR005798">
    <property type="entry name" value="Cyt_b/b6_C"/>
</dbReference>
<dbReference type="EMBL" id="KJ507132">
    <property type="protein sequence ID" value="AIC83204.1"/>
    <property type="molecule type" value="Genomic_DNA"/>
</dbReference>
<feature type="transmembrane region" description="Helical" evidence="20">
    <location>
        <begin position="145"/>
        <end position="162"/>
    </location>
</feature>
<feature type="domain" description="Cytochrome b/b6 C-terminal region profile" evidence="22">
    <location>
        <begin position="215"/>
        <end position="385"/>
    </location>
</feature>
<dbReference type="CDD" id="cd00290">
    <property type="entry name" value="cytochrome_b_C"/>
    <property type="match status" value="1"/>
</dbReference>
<keyword evidence="9 19" id="KW-0479">Metal-binding</keyword>
<evidence type="ECO:0000313" key="23">
    <source>
        <dbReference type="EMBL" id="AIC83204.1"/>
    </source>
</evidence>
<dbReference type="CDD" id="cd00284">
    <property type="entry name" value="Cytochrome_b_N"/>
    <property type="match status" value="1"/>
</dbReference>
<accession>A0A0U1WKF1</accession>
<organism evidence="23">
    <name type="scientific">Gynaephora aureata</name>
    <dbReference type="NCBI Taxonomy" id="1499727"/>
    <lineage>
        <taxon>Eukaryota</taxon>
        <taxon>Metazoa</taxon>
        <taxon>Ecdysozoa</taxon>
        <taxon>Arthropoda</taxon>
        <taxon>Hexapoda</taxon>
        <taxon>Insecta</taxon>
        <taxon>Pterygota</taxon>
        <taxon>Neoptera</taxon>
        <taxon>Endopterygota</taxon>
        <taxon>Lepidoptera</taxon>
        <taxon>Glossata</taxon>
        <taxon>Ditrysia</taxon>
        <taxon>Noctuoidea</taxon>
        <taxon>Erebidae</taxon>
        <taxon>Lymantriinae</taxon>
        <taxon>Gynaephora</taxon>
    </lineage>
</organism>
<evidence type="ECO:0000256" key="9">
    <source>
        <dbReference type="ARBA" id="ARBA00022723"/>
    </source>
</evidence>
<feature type="domain" description="Cytochrome b/b6 N-terminal region profile" evidence="21">
    <location>
        <begin position="6"/>
        <end position="214"/>
    </location>
</feature>
<keyword evidence="15 20" id="KW-0496">Mitochondrion</keyword>
<dbReference type="FunFam" id="1.20.810.10:FF:000002">
    <property type="entry name" value="Cytochrome b"/>
    <property type="match status" value="1"/>
</dbReference>
<dbReference type="PIRSF" id="PIRSF038885">
    <property type="entry name" value="COB"/>
    <property type="match status" value="1"/>
</dbReference>
<keyword evidence="14" id="KW-0830">Ubiquinone</keyword>
<dbReference type="Pfam" id="PF00033">
    <property type="entry name" value="Cytochrome_B"/>
    <property type="match status" value="1"/>
</dbReference>
<name>A0A0U1WKF1_9NEOP</name>
<geneLocation type="mitochondrion" evidence="23"/>
<keyword evidence="8 20" id="KW-0812">Transmembrane</keyword>
<evidence type="ECO:0000256" key="2">
    <source>
        <dbReference type="ARBA" id="ARBA00004448"/>
    </source>
</evidence>
<dbReference type="SUPFAM" id="SSF81648">
    <property type="entry name" value="a domain/subunit of cytochrome bc1 complex (Ubiquinol-cytochrome c reductase)"/>
    <property type="match status" value="1"/>
</dbReference>
<gene>
    <name evidence="23" type="primary">cytb</name>
</gene>
<evidence type="ECO:0000256" key="11">
    <source>
        <dbReference type="ARBA" id="ARBA00022982"/>
    </source>
</evidence>
<evidence type="ECO:0000256" key="20">
    <source>
        <dbReference type="RuleBase" id="RU362117"/>
    </source>
</evidence>
<feature type="binding site" description="axial binding residue" evidence="19">
    <location>
        <position position="187"/>
    </location>
    <ligand>
        <name>heme b</name>
        <dbReference type="ChEBI" id="CHEBI:60344"/>
        <label>b562</label>
    </ligand>
    <ligandPart>
        <name>Fe</name>
        <dbReference type="ChEBI" id="CHEBI:18248"/>
    </ligandPart>
</feature>
<dbReference type="InterPro" id="IPR048260">
    <property type="entry name" value="Cytochrome_b_C_euk/bac"/>
</dbReference>
<dbReference type="GO" id="GO:0045275">
    <property type="term" value="C:respiratory chain complex III"/>
    <property type="evidence" value="ECO:0007669"/>
    <property type="project" value="InterPro"/>
</dbReference>
<dbReference type="InterPro" id="IPR030689">
    <property type="entry name" value="Cytochrome_b"/>
</dbReference>
<dbReference type="CTD" id="4519"/>
<dbReference type="GO" id="GO:0016491">
    <property type="term" value="F:oxidoreductase activity"/>
    <property type="evidence" value="ECO:0007669"/>
    <property type="project" value="UniProtKB-UniRule"/>
</dbReference>
<comment type="subunit">
    <text evidence="3">The main subunits of complex b-c1 are: cytochrome b, cytochrome c1 and the Rieske protein.</text>
</comment>
<dbReference type="InterPro" id="IPR016174">
    <property type="entry name" value="Di-haem_cyt_TM"/>
</dbReference>
<evidence type="ECO:0000256" key="3">
    <source>
        <dbReference type="ARBA" id="ARBA00011649"/>
    </source>
</evidence>
<feature type="transmembrane region" description="Helical" evidence="20">
    <location>
        <begin position="351"/>
        <end position="373"/>
    </location>
</feature>
<dbReference type="PANTHER" id="PTHR19271">
    <property type="entry name" value="CYTOCHROME B"/>
    <property type="match status" value="1"/>
</dbReference>
<dbReference type="SUPFAM" id="SSF81342">
    <property type="entry name" value="Transmembrane di-heme cytochromes"/>
    <property type="match status" value="1"/>
</dbReference>
<dbReference type="PROSITE" id="PS51003">
    <property type="entry name" value="CYTB_CTER"/>
    <property type="match status" value="1"/>
</dbReference>
<dbReference type="InterPro" id="IPR027387">
    <property type="entry name" value="Cytb/b6-like_sf"/>
</dbReference>
<sequence length="385" mass="45346">MMNNKFSPIRKNNIIFKILNNSFIDMPLPSNISYWWNFGSLLSLCLIIQILTGLFLTMYYIANIEMAFYSVNYICRNVNYGWLIRMLHTNSASFFFICIYMHIGRNIYYESFNLKYTWMIGMIILFLLMATAFMGYVLPWGQMSFWGATVITNLLSAIPYLGKMLVNWIWGGFAVNNATLTRFYTFHFLFPFIILMMTFIHLLFLHQKGSNNPLGLNSNYDKIPFHPFFTFKDILGMIILSFMLIFLSLTNPYLLSDPDNFIPANPLITPPHIQPEWYFLFAYAILRSIPNKLGGVIALIMSILILIILPFSYNKKIQGIQFYPINQMMFWFFIMTIMLLTWIGAQPVENPYIITGQMLTLLYFSYFIFNPFLSKYWDNMIFNFN</sequence>
<evidence type="ECO:0000256" key="16">
    <source>
        <dbReference type="ARBA" id="ARBA00023136"/>
    </source>
</evidence>
<keyword evidence="10" id="KW-0999">Mitochondrion inner membrane</keyword>
<keyword evidence="7 20" id="KW-0679">Respiratory chain</keyword>
<feature type="binding site" evidence="18">
    <location>
        <position position="206"/>
    </location>
    <ligand>
        <name>a ubiquinone</name>
        <dbReference type="ChEBI" id="CHEBI:16389"/>
    </ligand>
</feature>
<feature type="binding site" description="axial binding residue" evidence="19">
    <location>
        <position position="88"/>
    </location>
    <ligand>
        <name>heme b</name>
        <dbReference type="ChEBI" id="CHEBI:60344"/>
        <label>b562</label>
    </ligand>
    <ligandPart>
        <name>Fe</name>
        <dbReference type="ChEBI" id="CHEBI:18248"/>
    </ligandPart>
</feature>
<comment type="cofactor">
    <cofactor evidence="20">
        <name>heme b</name>
        <dbReference type="ChEBI" id="CHEBI:60344"/>
    </cofactor>
    <text evidence="20">Binds 2 heme groups non-covalently.</text>
</comment>
<comment type="similarity">
    <text evidence="17 20">Belongs to the cytochrome b family.</text>
</comment>
<dbReference type="Pfam" id="PF00032">
    <property type="entry name" value="Cytochrom_B_C"/>
    <property type="match status" value="1"/>
</dbReference>
<evidence type="ECO:0000256" key="5">
    <source>
        <dbReference type="ARBA" id="ARBA00022448"/>
    </source>
</evidence>
<evidence type="ECO:0000256" key="4">
    <source>
        <dbReference type="ARBA" id="ARBA00013531"/>
    </source>
</evidence>
<evidence type="ECO:0000256" key="12">
    <source>
        <dbReference type="ARBA" id="ARBA00022989"/>
    </source>
</evidence>
<dbReference type="GO" id="GO:0005743">
    <property type="term" value="C:mitochondrial inner membrane"/>
    <property type="evidence" value="ECO:0007669"/>
    <property type="project" value="UniProtKB-SubCell"/>
</dbReference>
<feature type="transmembrane region" description="Helical" evidence="20">
    <location>
        <begin position="293"/>
        <end position="313"/>
    </location>
</feature>
<evidence type="ECO:0000259" key="22">
    <source>
        <dbReference type="PROSITE" id="PS51003"/>
    </source>
</evidence>
<protein>
    <recommendedName>
        <fullName evidence="4 20">Cytochrome b</fullName>
    </recommendedName>
</protein>
<dbReference type="AlphaFoldDB" id="A0A0U1WKF1"/>
<evidence type="ECO:0000256" key="7">
    <source>
        <dbReference type="ARBA" id="ARBA00022660"/>
    </source>
</evidence>
<dbReference type="InterPro" id="IPR048259">
    <property type="entry name" value="Cytochrome_b_N_euk/bac"/>
</dbReference>
<evidence type="ECO:0000256" key="19">
    <source>
        <dbReference type="PIRSR" id="PIRSR038885-2"/>
    </source>
</evidence>
<keyword evidence="12 20" id="KW-1133">Transmembrane helix</keyword>
<dbReference type="RefSeq" id="YP_009227822.1">
    <property type="nucleotide sequence ID" value="NC_029162.1"/>
</dbReference>
<feature type="transmembrane region" description="Helical" evidence="20">
    <location>
        <begin position="182"/>
        <end position="205"/>
    </location>
</feature>
<keyword evidence="11 20" id="KW-0249">Electron transport</keyword>
<comment type="function">
    <text evidence="1 20">Component of the ubiquinol-cytochrome c reductase complex (complex III or cytochrome b-c1 complex) that is part of the mitochondrial respiratory chain. The b-c1 complex mediates electron transfer from ubiquinol to cytochrome c. Contributes to the generation of a proton gradient across the mitochondrial membrane that is then used for ATP synthesis.</text>
</comment>
<keyword evidence="5 20" id="KW-0813">Transport</keyword>
<dbReference type="PROSITE" id="PS51002">
    <property type="entry name" value="CYTB_NTER"/>
    <property type="match status" value="1"/>
</dbReference>
<feature type="binding site" description="axial binding residue" evidence="19">
    <location>
        <position position="201"/>
    </location>
    <ligand>
        <name>heme b</name>
        <dbReference type="ChEBI" id="CHEBI:60344"/>
        <label>b566</label>
    </ligand>
    <ligandPart>
        <name>Fe</name>
        <dbReference type="ChEBI" id="CHEBI:18248"/>
    </ligandPart>
</feature>
<feature type="transmembrane region" description="Helical" evidence="20">
    <location>
        <begin position="116"/>
        <end position="138"/>
    </location>
</feature>
<feature type="binding site" description="axial binding residue" evidence="19">
    <location>
        <position position="102"/>
    </location>
    <ligand>
        <name>heme b</name>
        <dbReference type="ChEBI" id="CHEBI:60344"/>
        <label>b566</label>
    </ligand>
    <ligandPart>
        <name>Fe</name>
        <dbReference type="ChEBI" id="CHEBI:18248"/>
    </ligandPart>
</feature>
<dbReference type="GeneID" id="26831887"/>
<feature type="transmembrane region" description="Helical" evidence="20">
    <location>
        <begin position="325"/>
        <end position="345"/>
    </location>
</feature>